<sequence length="212" mass="23045">MKVLLINGSPNEDRCTYTALAEAARSLEAEGVETEIAWIGRDPLRGCIGCGGCSKLGNNRCIFDDDVVNRLLEKAERADGYLVGTPVFYAGANGALLAVLDRMLYAGGALMQFKPAAGIASARRAGTTPAIDQINKYFQINKMPVVSSTYWPMVHGQSAEQVLQDEEGLQTMRMLGKNMAWMLRCIEADREAGGDHPQMEAKIATNFIRPTA</sequence>
<dbReference type="RefSeq" id="WP_102377876.1">
    <property type="nucleotide sequence ID" value="NZ_AP025564.1"/>
</dbReference>
<feature type="domain" description="NADPH-dependent FMN reductase-like" evidence="3">
    <location>
        <begin position="1"/>
        <end position="155"/>
    </location>
</feature>
<keyword evidence="1" id="KW-0285">Flavoprotein</keyword>
<name>A0ABM7WJW5_9ACTN</name>
<dbReference type="InterPro" id="IPR051796">
    <property type="entry name" value="ISF_SsuE-like"/>
</dbReference>
<dbReference type="SUPFAM" id="SSF52218">
    <property type="entry name" value="Flavoproteins"/>
    <property type="match status" value="1"/>
</dbReference>
<evidence type="ECO:0000256" key="1">
    <source>
        <dbReference type="ARBA" id="ARBA00022630"/>
    </source>
</evidence>
<keyword evidence="2" id="KW-0288">FMN</keyword>
<organism evidence="4 5">
    <name type="scientific">Raoultibacter timonensis</name>
    <dbReference type="NCBI Taxonomy" id="1907662"/>
    <lineage>
        <taxon>Bacteria</taxon>
        <taxon>Bacillati</taxon>
        <taxon>Actinomycetota</taxon>
        <taxon>Coriobacteriia</taxon>
        <taxon>Eggerthellales</taxon>
        <taxon>Eggerthellaceae</taxon>
        <taxon>Raoultibacter</taxon>
    </lineage>
</organism>
<evidence type="ECO:0000313" key="5">
    <source>
        <dbReference type="Proteomes" id="UP001320544"/>
    </source>
</evidence>
<dbReference type="Gene3D" id="3.40.50.360">
    <property type="match status" value="1"/>
</dbReference>
<dbReference type="InterPro" id="IPR005025">
    <property type="entry name" value="FMN_Rdtase-like_dom"/>
</dbReference>
<dbReference type="PANTHER" id="PTHR43278">
    <property type="entry name" value="NAD(P)H-DEPENDENT FMN-CONTAINING OXIDOREDUCTASE YWQN-RELATED"/>
    <property type="match status" value="1"/>
</dbReference>
<accession>A0ABM7WJW5</accession>
<dbReference type="InterPro" id="IPR029039">
    <property type="entry name" value="Flavoprotein-like_sf"/>
</dbReference>
<reference evidence="4 5" key="1">
    <citation type="submission" date="2022-01" db="EMBL/GenBank/DDBJ databases">
        <title>Novel bile acid biosynthetic pathways are enriched in the microbiome of centenarians.</title>
        <authorList>
            <person name="Sato Y."/>
            <person name="Atarashi K."/>
            <person name="Plichta R.D."/>
            <person name="Arai Y."/>
            <person name="Sasajima S."/>
            <person name="Kearney M.S."/>
            <person name="Suda W."/>
            <person name="Takeshita K."/>
            <person name="Sasaki T."/>
            <person name="Okamoto S."/>
            <person name="Skelly N.A."/>
            <person name="Okamura Y."/>
            <person name="Vlamakis H."/>
            <person name="Li Y."/>
            <person name="Tanoue T."/>
            <person name="Takei H."/>
            <person name="Nittono H."/>
            <person name="Narushima S."/>
            <person name="Irie J."/>
            <person name="Itoh H."/>
            <person name="Moriya K."/>
            <person name="Sugiura Y."/>
            <person name="Suematsu M."/>
            <person name="Moritoki N."/>
            <person name="Shibata S."/>
            <person name="Littman R.D."/>
            <person name="Fischbach A.M."/>
            <person name="Uwamino Y."/>
            <person name="Inoue T."/>
            <person name="Honda A."/>
            <person name="Hattori M."/>
            <person name="Murai T."/>
            <person name="Xavier J.R."/>
            <person name="Hirose N."/>
            <person name="Honda K."/>
        </authorList>
    </citation>
    <scope>NUCLEOTIDE SEQUENCE [LARGE SCALE GENOMIC DNA]</scope>
    <source>
        <strain evidence="4 5">CE91-St30</strain>
    </source>
</reference>
<gene>
    <name evidence="4" type="ORF">CE91St30_19710</name>
</gene>
<evidence type="ECO:0000313" key="4">
    <source>
        <dbReference type="EMBL" id="BDE96638.1"/>
    </source>
</evidence>
<dbReference type="PANTHER" id="PTHR43278:SF4">
    <property type="entry name" value="NAD(P)H-DEPENDENT FMN-CONTAINING OXIDOREDUCTASE YWQN-RELATED"/>
    <property type="match status" value="1"/>
</dbReference>
<dbReference type="Pfam" id="PF03358">
    <property type="entry name" value="FMN_red"/>
    <property type="match status" value="1"/>
</dbReference>
<proteinExistence type="predicted"/>
<dbReference type="Proteomes" id="UP001320544">
    <property type="component" value="Chromosome"/>
</dbReference>
<keyword evidence="5" id="KW-1185">Reference proteome</keyword>
<evidence type="ECO:0000256" key="2">
    <source>
        <dbReference type="ARBA" id="ARBA00022643"/>
    </source>
</evidence>
<evidence type="ECO:0000259" key="3">
    <source>
        <dbReference type="Pfam" id="PF03358"/>
    </source>
</evidence>
<protein>
    <submittedName>
        <fullName evidence="4">FMN reductase</fullName>
    </submittedName>
</protein>
<dbReference type="EMBL" id="AP025564">
    <property type="protein sequence ID" value="BDE96638.1"/>
    <property type="molecule type" value="Genomic_DNA"/>
</dbReference>